<dbReference type="Proteomes" id="UP000744769">
    <property type="component" value="Unassembled WGS sequence"/>
</dbReference>
<reference evidence="1" key="1">
    <citation type="submission" date="2020-03" db="EMBL/GenBank/DDBJ databases">
        <title>Draft sequencing of Calidifontibacter sp. DB0510.</title>
        <authorList>
            <person name="Kim D.-U."/>
        </authorList>
    </citation>
    <scope>NUCLEOTIDE SEQUENCE</scope>
    <source>
        <strain evidence="1">DB0510</strain>
    </source>
</reference>
<dbReference type="AlphaFoldDB" id="A0A967B333"/>
<evidence type="ECO:0000313" key="1">
    <source>
        <dbReference type="EMBL" id="NHN56638.1"/>
    </source>
</evidence>
<name>A0A967B333_9MICO</name>
<dbReference type="RefSeq" id="WP_166197304.1">
    <property type="nucleotide sequence ID" value="NZ_JAAOIV010000009.1"/>
</dbReference>
<dbReference type="EMBL" id="JAAOIV010000009">
    <property type="protein sequence ID" value="NHN56638.1"/>
    <property type="molecule type" value="Genomic_DNA"/>
</dbReference>
<evidence type="ECO:0000313" key="2">
    <source>
        <dbReference type="Proteomes" id="UP000744769"/>
    </source>
</evidence>
<accession>A0A967B333</accession>
<organism evidence="1 2">
    <name type="scientific">Metallococcus carri</name>
    <dbReference type="NCBI Taxonomy" id="1656884"/>
    <lineage>
        <taxon>Bacteria</taxon>
        <taxon>Bacillati</taxon>
        <taxon>Actinomycetota</taxon>
        <taxon>Actinomycetes</taxon>
        <taxon>Micrococcales</taxon>
        <taxon>Dermacoccaceae</taxon>
        <taxon>Metallococcus</taxon>
    </lineage>
</organism>
<sequence>MLTVRADGTATERVDSGCCTNGWVATYRLQPAKERVLADGTRVMPIVLTSFTTGPAWERSQPAPKVGTASTLRLRQDMVSNLLLTGDGNAPVTFCGPTSRECGA</sequence>
<gene>
    <name evidence="1" type="ORF">G9U51_12690</name>
</gene>
<protein>
    <submittedName>
        <fullName evidence="1">Uncharacterized protein</fullName>
    </submittedName>
</protein>
<proteinExistence type="predicted"/>
<keyword evidence="2" id="KW-1185">Reference proteome</keyword>
<comment type="caution">
    <text evidence="1">The sequence shown here is derived from an EMBL/GenBank/DDBJ whole genome shotgun (WGS) entry which is preliminary data.</text>
</comment>